<name>A0AAN7HKW6_9FUNG</name>
<dbReference type="EMBL" id="JASEJX010000025">
    <property type="protein sequence ID" value="KAK4511894.1"/>
    <property type="molecule type" value="Genomic_DNA"/>
</dbReference>
<accession>A0AAN7HKW6</accession>
<gene>
    <name evidence="2" type="primary">ENT3_1</name>
    <name evidence="2" type="ORF">ATC70_003893</name>
</gene>
<dbReference type="Proteomes" id="UP001304243">
    <property type="component" value="Unassembled WGS sequence"/>
</dbReference>
<organism evidence="2 3">
    <name type="scientific">Mucor velutinosus</name>
    <dbReference type="NCBI Taxonomy" id="708070"/>
    <lineage>
        <taxon>Eukaryota</taxon>
        <taxon>Fungi</taxon>
        <taxon>Fungi incertae sedis</taxon>
        <taxon>Mucoromycota</taxon>
        <taxon>Mucoromycotina</taxon>
        <taxon>Mucoromycetes</taxon>
        <taxon>Mucorales</taxon>
        <taxon>Mucorineae</taxon>
        <taxon>Mucoraceae</taxon>
        <taxon>Mucor</taxon>
    </lineage>
</organism>
<dbReference type="GeneID" id="89947595"/>
<keyword evidence="3" id="KW-1185">Reference proteome</keyword>
<reference evidence="2 3" key="1">
    <citation type="submission" date="2022-11" db="EMBL/GenBank/DDBJ databases">
        <title>Mucor velutinosus strain NIH1002 WGS.</title>
        <authorList>
            <person name="Subramanian P."/>
            <person name="Mullikin J.C."/>
            <person name="Segre J.A."/>
            <person name="Zelazny A.M."/>
        </authorList>
    </citation>
    <scope>NUCLEOTIDE SEQUENCE [LARGE SCALE GENOMIC DNA]</scope>
    <source>
        <strain evidence="2 3">NIH1002</strain>
    </source>
</reference>
<comment type="caution">
    <text evidence="2">The sequence shown here is derived from an EMBL/GenBank/DDBJ whole genome shotgun (WGS) entry which is preliminary data.</text>
</comment>
<feature type="coiled-coil region" evidence="1">
    <location>
        <begin position="138"/>
        <end position="201"/>
    </location>
</feature>
<proteinExistence type="predicted"/>
<evidence type="ECO:0000313" key="3">
    <source>
        <dbReference type="Proteomes" id="UP001304243"/>
    </source>
</evidence>
<dbReference type="AlphaFoldDB" id="A0AAN7HKW6"/>
<dbReference type="RefSeq" id="XP_064678560.1">
    <property type="nucleotide sequence ID" value="XM_064823248.1"/>
</dbReference>
<sequence>MQEHRATIEAHVNQRLAEASDRMHHQYSTKQSTIEDLHERMEAFEAMFKKEMHAHQLILDSKSLLLELTIQSREARIDGKEKIHPLDHSRVNQTHQMKSLSAAVRGIADATETLNDLLPRVLALETAQLASQQTAAKSTECEKQIKDLSQKVDQINATVKDCVQRSMGDQFTLKTLVKLNRAALERKMNEMEADIRGQLVTHNHQITDTIKVVANASIVVNKEFRKILELVHNVSAYCANVKETSDLLGAQLQYMLTRLTQLEQWLTQTASSDNEAMSPHHQIIFY</sequence>
<protein>
    <submittedName>
        <fullName evidence="2">Epsin-3, clathrin recruitment and traffic between the Golgi and endosome</fullName>
    </submittedName>
</protein>
<evidence type="ECO:0000256" key="1">
    <source>
        <dbReference type="SAM" id="Coils"/>
    </source>
</evidence>
<keyword evidence="1" id="KW-0175">Coiled coil</keyword>
<evidence type="ECO:0000313" key="2">
    <source>
        <dbReference type="EMBL" id="KAK4511894.1"/>
    </source>
</evidence>